<dbReference type="EMBL" id="JBHSWE010000001">
    <property type="protein sequence ID" value="MFC6672832.1"/>
    <property type="molecule type" value="Genomic_DNA"/>
</dbReference>
<reference evidence="2" key="1">
    <citation type="journal article" date="2019" name="Int. J. Syst. Evol. Microbiol.">
        <title>The Global Catalogue of Microorganisms (GCM) 10K type strain sequencing project: providing services to taxonomists for standard genome sequencing and annotation.</title>
        <authorList>
            <consortium name="The Broad Institute Genomics Platform"/>
            <consortium name="The Broad Institute Genome Sequencing Center for Infectious Disease"/>
            <person name="Wu L."/>
            <person name="Ma J."/>
        </authorList>
    </citation>
    <scope>NUCLEOTIDE SEQUENCE [LARGE SCALE GENOMIC DNA]</scope>
    <source>
        <strain evidence="2">NBRC 111756</strain>
    </source>
</reference>
<sequence length="119" mass="12955">MAAFVAGFQPAASLPYLADIARLEWACHEVFHAPGNAAVALDALSRMPADDLPGLRFHLGPACRLLASDFPVYRIWQANQAEVDEPATIDLDRGGETVLVLRPQWAVQLWALHPRPGAC</sequence>
<evidence type="ECO:0000313" key="2">
    <source>
        <dbReference type="Proteomes" id="UP001596422"/>
    </source>
</evidence>
<name>A0ABW2A5N8_9GAMM</name>
<keyword evidence="2" id="KW-1185">Reference proteome</keyword>
<dbReference type="RefSeq" id="WP_379913507.1">
    <property type="nucleotide sequence ID" value="NZ_JBHSWE010000001.1"/>
</dbReference>
<evidence type="ECO:0000313" key="1">
    <source>
        <dbReference type="EMBL" id="MFC6672832.1"/>
    </source>
</evidence>
<accession>A0ABW2A5N8</accession>
<protein>
    <submittedName>
        <fullName evidence="1">Uncharacterized protein</fullName>
    </submittedName>
</protein>
<organism evidence="1 2">
    <name type="scientific">Marinobacterium aestuariivivens</name>
    <dbReference type="NCBI Taxonomy" id="1698799"/>
    <lineage>
        <taxon>Bacteria</taxon>
        <taxon>Pseudomonadati</taxon>
        <taxon>Pseudomonadota</taxon>
        <taxon>Gammaproteobacteria</taxon>
        <taxon>Oceanospirillales</taxon>
        <taxon>Oceanospirillaceae</taxon>
        <taxon>Marinobacterium</taxon>
    </lineage>
</organism>
<proteinExistence type="predicted"/>
<dbReference type="Proteomes" id="UP001596422">
    <property type="component" value="Unassembled WGS sequence"/>
</dbReference>
<comment type="caution">
    <text evidence="1">The sequence shown here is derived from an EMBL/GenBank/DDBJ whole genome shotgun (WGS) entry which is preliminary data.</text>
</comment>
<gene>
    <name evidence="1" type="ORF">ACFQDL_24190</name>
</gene>